<accession>A0A9E2L4Q4</accession>
<proteinExistence type="predicted"/>
<dbReference type="Proteomes" id="UP000823914">
    <property type="component" value="Unassembled WGS sequence"/>
</dbReference>
<dbReference type="AlphaFoldDB" id="A0A9E2L4Q4"/>
<reference evidence="1" key="2">
    <citation type="submission" date="2021-04" db="EMBL/GenBank/DDBJ databases">
        <authorList>
            <person name="Gilroy R."/>
        </authorList>
    </citation>
    <scope>NUCLEOTIDE SEQUENCE</scope>
    <source>
        <strain evidence="1">Gambia15-2214</strain>
    </source>
</reference>
<evidence type="ECO:0000313" key="2">
    <source>
        <dbReference type="Proteomes" id="UP000823914"/>
    </source>
</evidence>
<reference evidence="1" key="1">
    <citation type="journal article" date="2021" name="PeerJ">
        <title>Extensive microbial diversity within the chicken gut microbiome revealed by metagenomics and culture.</title>
        <authorList>
            <person name="Gilroy R."/>
            <person name="Ravi A."/>
            <person name="Getino M."/>
            <person name="Pursley I."/>
            <person name="Horton D.L."/>
            <person name="Alikhan N.F."/>
            <person name="Baker D."/>
            <person name="Gharbi K."/>
            <person name="Hall N."/>
            <person name="Watson M."/>
            <person name="Adriaenssens E.M."/>
            <person name="Foster-Nyarko E."/>
            <person name="Jarju S."/>
            <person name="Secka A."/>
            <person name="Antonio M."/>
            <person name="Oren A."/>
            <person name="Chaudhuri R.R."/>
            <person name="La Ragione R."/>
            <person name="Hildebrand F."/>
            <person name="Pallen M.J."/>
        </authorList>
    </citation>
    <scope>NUCLEOTIDE SEQUENCE</scope>
    <source>
        <strain evidence="1">Gambia15-2214</strain>
    </source>
</reference>
<sequence>MGIEICGEQTLKLIVCEDGFVNKRFLYFFDVIECRFCDFSLGNIILDIEIITAESLDLRDKNDLFFLLNIESNQHGEPWIQEKISSIEKGELSLVIVSTSFGAYGCILCKVVKTEI</sequence>
<protein>
    <submittedName>
        <fullName evidence="1">Uncharacterized protein</fullName>
    </submittedName>
</protein>
<evidence type="ECO:0000313" key="1">
    <source>
        <dbReference type="EMBL" id="MBU3850842.1"/>
    </source>
</evidence>
<dbReference type="EMBL" id="JAHLFV010000224">
    <property type="protein sequence ID" value="MBU3850842.1"/>
    <property type="molecule type" value="Genomic_DNA"/>
</dbReference>
<comment type="caution">
    <text evidence="1">The sequence shown here is derived from an EMBL/GenBank/DDBJ whole genome shotgun (WGS) entry which is preliminary data.</text>
</comment>
<organism evidence="1 2">
    <name type="scientific">Candidatus Treponema excrementipullorum</name>
    <dbReference type="NCBI Taxonomy" id="2838768"/>
    <lineage>
        <taxon>Bacteria</taxon>
        <taxon>Pseudomonadati</taxon>
        <taxon>Spirochaetota</taxon>
        <taxon>Spirochaetia</taxon>
        <taxon>Spirochaetales</taxon>
        <taxon>Treponemataceae</taxon>
        <taxon>Treponema</taxon>
    </lineage>
</organism>
<name>A0A9E2L4Q4_9SPIR</name>
<gene>
    <name evidence="1" type="ORF">IAA16_09775</name>
</gene>